<dbReference type="NCBIfam" id="TIGR00755">
    <property type="entry name" value="ksgA"/>
    <property type="match status" value="1"/>
</dbReference>
<feature type="domain" description="Ribosomal RNA adenine methylase transferase N-terminal" evidence="7">
    <location>
        <begin position="18"/>
        <end position="190"/>
    </location>
</feature>
<dbReference type="Gene3D" id="1.10.8.100">
    <property type="entry name" value="Ribosomal RNA adenine dimethylase-like, domain 2"/>
    <property type="match status" value="1"/>
</dbReference>
<dbReference type="InterPro" id="IPR020598">
    <property type="entry name" value="rRNA_Ade_methylase_Trfase_N"/>
</dbReference>
<dbReference type="InterPro" id="IPR001737">
    <property type="entry name" value="KsgA/Erm"/>
</dbReference>
<proteinExistence type="inferred from homology"/>
<dbReference type="SMART" id="SM00650">
    <property type="entry name" value="rADc"/>
    <property type="match status" value="1"/>
</dbReference>
<dbReference type="GO" id="GO:0000179">
    <property type="term" value="F:rRNA (adenine-N6,N6-)-dimethyltransferase activity"/>
    <property type="evidence" value="ECO:0007669"/>
    <property type="project" value="InterPro"/>
</dbReference>
<dbReference type="EMBL" id="UINC01031448">
    <property type="protein sequence ID" value="SVB17514.1"/>
    <property type="molecule type" value="Genomic_DNA"/>
</dbReference>
<dbReference type="HAMAP" id="MF_00607">
    <property type="entry name" value="16SrRNA_methyltr_A"/>
    <property type="match status" value="1"/>
</dbReference>
<dbReference type="PROSITE" id="PS51689">
    <property type="entry name" value="SAM_RNA_A_N6_MT"/>
    <property type="match status" value="1"/>
</dbReference>
<sequence length="262" mass="30175">VLKPKKNLGQNFLIDQIVLNRILEAVNPKKEDKFFEIGSGKGALTKKLILKVESIESVEIDKDLIPGLKKLKLISPEFKVHEDSILNLELNKLSQGKFKFRVIGNLPYNLSSRIMLWSFKNSANILDLHYMFQKEFGKRLVSSPGNKSYGRLTVLTQYLFDSIDLFEVHPDSFNPKPTVESIFIKFKPKLERDFHSKEALKLQELTQLMFSKRRKMISTSCKSLISPNDFTNLGINPKNRPESLSIKDFIKITKYLLNKKNG</sequence>
<feature type="non-terminal residue" evidence="8">
    <location>
        <position position="1"/>
    </location>
</feature>
<dbReference type="Gene3D" id="3.40.50.150">
    <property type="entry name" value="Vaccinia Virus protein VP39"/>
    <property type="match status" value="1"/>
</dbReference>
<dbReference type="InterPro" id="IPR011530">
    <property type="entry name" value="rRNA_adenine_dimethylase"/>
</dbReference>
<evidence type="ECO:0000256" key="5">
    <source>
        <dbReference type="ARBA" id="ARBA00022691"/>
    </source>
</evidence>
<evidence type="ECO:0000256" key="1">
    <source>
        <dbReference type="ARBA" id="ARBA00022490"/>
    </source>
</evidence>
<gene>
    <name evidence="8" type="ORF">METZ01_LOCUS170368</name>
</gene>
<dbReference type="PANTHER" id="PTHR11727">
    <property type="entry name" value="DIMETHYLADENOSINE TRANSFERASE"/>
    <property type="match status" value="1"/>
</dbReference>
<dbReference type="Pfam" id="PF00398">
    <property type="entry name" value="RrnaAD"/>
    <property type="match status" value="1"/>
</dbReference>
<protein>
    <recommendedName>
        <fullName evidence="7">Ribosomal RNA adenine methylase transferase N-terminal domain-containing protein</fullName>
    </recommendedName>
</protein>
<dbReference type="InterPro" id="IPR023165">
    <property type="entry name" value="rRNA_Ade_diMease-like_C"/>
</dbReference>
<organism evidence="8">
    <name type="scientific">marine metagenome</name>
    <dbReference type="NCBI Taxonomy" id="408172"/>
    <lineage>
        <taxon>unclassified sequences</taxon>
        <taxon>metagenomes</taxon>
        <taxon>ecological metagenomes</taxon>
    </lineage>
</organism>
<evidence type="ECO:0000256" key="3">
    <source>
        <dbReference type="ARBA" id="ARBA00022603"/>
    </source>
</evidence>
<accession>A0A382BV68</accession>
<keyword evidence="2" id="KW-0698">rRNA processing</keyword>
<evidence type="ECO:0000259" key="7">
    <source>
        <dbReference type="SMART" id="SM00650"/>
    </source>
</evidence>
<dbReference type="GO" id="GO:0003723">
    <property type="term" value="F:RNA binding"/>
    <property type="evidence" value="ECO:0007669"/>
    <property type="project" value="UniProtKB-KW"/>
</dbReference>
<dbReference type="AlphaFoldDB" id="A0A382BV68"/>
<dbReference type="SUPFAM" id="SSF53335">
    <property type="entry name" value="S-adenosyl-L-methionine-dependent methyltransferases"/>
    <property type="match status" value="1"/>
</dbReference>
<dbReference type="InterPro" id="IPR029063">
    <property type="entry name" value="SAM-dependent_MTases_sf"/>
</dbReference>
<evidence type="ECO:0000256" key="6">
    <source>
        <dbReference type="ARBA" id="ARBA00022884"/>
    </source>
</evidence>
<evidence type="ECO:0000256" key="4">
    <source>
        <dbReference type="ARBA" id="ARBA00022679"/>
    </source>
</evidence>
<keyword evidence="3" id="KW-0489">Methyltransferase</keyword>
<keyword evidence="6" id="KW-0694">RNA-binding</keyword>
<name>A0A382BV68_9ZZZZ</name>
<evidence type="ECO:0000313" key="8">
    <source>
        <dbReference type="EMBL" id="SVB17514.1"/>
    </source>
</evidence>
<keyword evidence="5" id="KW-0949">S-adenosyl-L-methionine</keyword>
<keyword evidence="1" id="KW-0963">Cytoplasm</keyword>
<dbReference type="PANTHER" id="PTHR11727:SF7">
    <property type="entry name" value="DIMETHYLADENOSINE TRANSFERASE-RELATED"/>
    <property type="match status" value="1"/>
</dbReference>
<keyword evidence="4" id="KW-0808">Transferase</keyword>
<reference evidence="8" key="1">
    <citation type="submission" date="2018-05" db="EMBL/GenBank/DDBJ databases">
        <authorList>
            <person name="Lanie J.A."/>
            <person name="Ng W.-L."/>
            <person name="Kazmierczak K.M."/>
            <person name="Andrzejewski T.M."/>
            <person name="Davidsen T.M."/>
            <person name="Wayne K.J."/>
            <person name="Tettelin H."/>
            <person name="Glass J.I."/>
            <person name="Rusch D."/>
            <person name="Podicherti R."/>
            <person name="Tsui H.-C.T."/>
            <person name="Winkler M.E."/>
        </authorList>
    </citation>
    <scope>NUCLEOTIDE SEQUENCE</scope>
</reference>
<evidence type="ECO:0000256" key="2">
    <source>
        <dbReference type="ARBA" id="ARBA00022552"/>
    </source>
</evidence>
<dbReference type="GO" id="GO:0005829">
    <property type="term" value="C:cytosol"/>
    <property type="evidence" value="ECO:0007669"/>
    <property type="project" value="TreeGrafter"/>
</dbReference>